<dbReference type="AlphaFoldDB" id="A0A2A3M893"/>
<organism evidence="7 8">
    <name type="scientific">Pseudomonas plecoglossicida</name>
    <dbReference type="NCBI Taxonomy" id="70775"/>
    <lineage>
        <taxon>Bacteria</taxon>
        <taxon>Pseudomonadati</taxon>
        <taxon>Pseudomonadota</taxon>
        <taxon>Gammaproteobacteria</taxon>
        <taxon>Pseudomonadales</taxon>
        <taxon>Pseudomonadaceae</taxon>
        <taxon>Pseudomonas</taxon>
    </lineage>
</organism>
<dbReference type="GO" id="GO:0009432">
    <property type="term" value="P:SOS response"/>
    <property type="evidence" value="ECO:0007669"/>
    <property type="project" value="UniProtKB-KW"/>
</dbReference>
<dbReference type="InterPro" id="IPR050116">
    <property type="entry name" value="DNA_polymerase-Y"/>
</dbReference>
<comment type="similarity">
    <text evidence="1">Belongs to the DNA polymerase type-Y family.</text>
</comment>
<dbReference type="NCBIfam" id="NF002955">
    <property type="entry name" value="PRK03609.1"/>
    <property type="match status" value="1"/>
</dbReference>
<dbReference type="InterPro" id="IPR043502">
    <property type="entry name" value="DNA/RNA_pol_sf"/>
</dbReference>
<dbReference type="Gene3D" id="1.10.150.20">
    <property type="entry name" value="5' to 3' exonuclease, C-terminal subdomain"/>
    <property type="match status" value="1"/>
</dbReference>
<dbReference type="Proteomes" id="UP000218102">
    <property type="component" value="Unassembled WGS sequence"/>
</dbReference>
<dbReference type="Pfam" id="PF11799">
    <property type="entry name" value="IMS_C"/>
    <property type="match status" value="1"/>
</dbReference>
<proteinExistence type="inferred from homology"/>
<reference evidence="7 8" key="1">
    <citation type="submission" date="2017-09" db="EMBL/GenBank/DDBJ databases">
        <authorList>
            <person name="Ehlers B."/>
            <person name="Leendertz F.H."/>
        </authorList>
    </citation>
    <scope>NUCLEOTIDE SEQUENCE [LARGE SCALE GENOMIC DNA]</scope>
    <source>
        <strain evidence="7 8">DJ-1</strain>
    </source>
</reference>
<dbReference type="InterPro" id="IPR017961">
    <property type="entry name" value="DNA_pol_Y-fam_little_finger"/>
</dbReference>
<dbReference type="InterPro" id="IPR001126">
    <property type="entry name" value="UmuC"/>
</dbReference>
<dbReference type="Gene3D" id="3.30.70.270">
    <property type="match status" value="1"/>
</dbReference>
<evidence type="ECO:0000256" key="2">
    <source>
        <dbReference type="ARBA" id="ARBA00022763"/>
    </source>
</evidence>
<dbReference type="Pfam" id="PF00817">
    <property type="entry name" value="IMS"/>
    <property type="match status" value="1"/>
</dbReference>
<dbReference type="CDD" id="cd01700">
    <property type="entry name" value="PolY_Pol_V_umuC"/>
    <property type="match status" value="1"/>
</dbReference>
<dbReference type="GO" id="GO:0003887">
    <property type="term" value="F:DNA-directed DNA polymerase activity"/>
    <property type="evidence" value="ECO:0007669"/>
    <property type="project" value="TreeGrafter"/>
</dbReference>
<evidence type="ECO:0000256" key="1">
    <source>
        <dbReference type="ARBA" id="ARBA00010945"/>
    </source>
</evidence>
<sequence>MTKPERVFALIDCNSFYASCERVFRLDLRSKPVVVLSNNDGCVIARSADAKPWIKMGEPYFQIKDKLRKHGIVACSSNYELYGDMSERVMTVIESMVPAAEVYSIDEAFAELTGMPGDLERLGRQIRSEVYRRTGIPVGVGIASTKTLAKLANHAAKKWQSHTGGVVDLRDDVKRNWVLKKCDAGDVWGIGRRLSAHLAAMDIRTAWELAHADAWSLRKQFSVVLEKTVRELGGITCLELDEPDPPKKEICCSRMFGNRLTELAPIKEAVATYTSRAAEKLRAQQSLCKRLRVSIRTGMFNPDEAKYANGILVELPYPTDDTRLLTKAAQEGVERVFRDGFRYSKAEVLLLDLSQPNEITGDLFAAAQPVASEKLMGVLDAVNGRWGRGTMRLASVPVDPSWGMRREMMSQSFTTRVDELWTVYCK</sequence>
<evidence type="ECO:0000259" key="6">
    <source>
        <dbReference type="PROSITE" id="PS50173"/>
    </source>
</evidence>
<dbReference type="PANTHER" id="PTHR11076">
    <property type="entry name" value="DNA REPAIR POLYMERASE UMUC / TRANSFERASE FAMILY MEMBER"/>
    <property type="match status" value="1"/>
</dbReference>
<feature type="domain" description="UmuC" evidence="6">
    <location>
        <begin position="8"/>
        <end position="191"/>
    </location>
</feature>
<dbReference type="PROSITE" id="PS50173">
    <property type="entry name" value="UMUC"/>
    <property type="match status" value="1"/>
</dbReference>
<dbReference type="SUPFAM" id="SSF56672">
    <property type="entry name" value="DNA/RNA polymerases"/>
    <property type="match status" value="1"/>
</dbReference>
<dbReference type="GO" id="GO:0003684">
    <property type="term" value="F:damaged DNA binding"/>
    <property type="evidence" value="ECO:0007669"/>
    <property type="project" value="InterPro"/>
</dbReference>
<dbReference type="PANTHER" id="PTHR11076:SF34">
    <property type="entry name" value="PROTEIN UMUC"/>
    <property type="match status" value="1"/>
</dbReference>
<evidence type="ECO:0000256" key="3">
    <source>
        <dbReference type="ARBA" id="ARBA00023199"/>
    </source>
</evidence>
<dbReference type="GO" id="GO:0005829">
    <property type="term" value="C:cytosol"/>
    <property type="evidence" value="ECO:0007669"/>
    <property type="project" value="TreeGrafter"/>
</dbReference>
<keyword evidence="4" id="KW-0234">DNA repair</keyword>
<gene>
    <name evidence="7" type="ORF">CMV24_06310</name>
</gene>
<comment type="caution">
    <text evidence="7">The sequence shown here is derived from an EMBL/GenBank/DDBJ whole genome shotgun (WGS) entry which is preliminary data.</text>
</comment>
<dbReference type="GO" id="GO:0042276">
    <property type="term" value="P:error-prone translesion synthesis"/>
    <property type="evidence" value="ECO:0007669"/>
    <property type="project" value="TreeGrafter"/>
</dbReference>
<dbReference type="GO" id="GO:0006281">
    <property type="term" value="P:DNA repair"/>
    <property type="evidence" value="ECO:0007669"/>
    <property type="project" value="UniProtKB-KW"/>
</dbReference>
<dbReference type="InterPro" id="IPR025188">
    <property type="entry name" value="DUF4113"/>
</dbReference>
<accession>A0A2A3M893</accession>
<protein>
    <submittedName>
        <fullName evidence="7">Translesion error-prone DNA polymerase V subunit UmuC</fullName>
    </submittedName>
</protein>
<dbReference type="Gene3D" id="3.40.1170.60">
    <property type="match status" value="1"/>
</dbReference>
<dbReference type="Pfam" id="PF13438">
    <property type="entry name" value="DUF4113"/>
    <property type="match status" value="1"/>
</dbReference>
<evidence type="ECO:0000313" key="7">
    <source>
        <dbReference type="EMBL" id="PBJ96335.1"/>
    </source>
</evidence>
<dbReference type="InterPro" id="IPR043128">
    <property type="entry name" value="Rev_trsase/Diguanyl_cyclase"/>
</dbReference>
<dbReference type="EMBL" id="NTME01000005">
    <property type="protein sequence ID" value="PBJ96335.1"/>
    <property type="molecule type" value="Genomic_DNA"/>
</dbReference>
<dbReference type="RefSeq" id="WP_009681410.1">
    <property type="nucleotide sequence ID" value="NZ_NTME01000005.1"/>
</dbReference>
<evidence type="ECO:0000256" key="4">
    <source>
        <dbReference type="ARBA" id="ARBA00023204"/>
    </source>
</evidence>
<evidence type="ECO:0000256" key="5">
    <source>
        <dbReference type="ARBA" id="ARBA00023236"/>
    </source>
</evidence>
<keyword evidence="5" id="KW-0742">SOS response</keyword>
<name>A0A2A3M893_PSEDL</name>
<evidence type="ECO:0000313" key="8">
    <source>
        <dbReference type="Proteomes" id="UP000218102"/>
    </source>
</evidence>
<keyword evidence="2" id="KW-0227">DNA damage</keyword>
<keyword evidence="3" id="KW-0741">SOS mutagenesis</keyword>